<protein>
    <submittedName>
        <fullName evidence="1">Uncharacterized protein</fullName>
    </submittedName>
</protein>
<proteinExistence type="predicted"/>
<organism evidence="1 2">
    <name type="scientific">Saitozyma podzolica</name>
    <dbReference type="NCBI Taxonomy" id="1890683"/>
    <lineage>
        <taxon>Eukaryota</taxon>
        <taxon>Fungi</taxon>
        <taxon>Dikarya</taxon>
        <taxon>Basidiomycota</taxon>
        <taxon>Agaricomycotina</taxon>
        <taxon>Tremellomycetes</taxon>
        <taxon>Tremellales</taxon>
        <taxon>Trimorphomycetaceae</taxon>
        <taxon>Saitozyma</taxon>
    </lineage>
</organism>
<dbReference type="InterPro" id="IPR011990">
    <property type="entry name" value="TPR-like_helical_dom_sf"/>
</dbReference>
<dbReference type="SUPFAM" id="SSF48452">
    <property type="entry name" value="TPR-like"/>
    <property type="match status" value="1"/>
</dbReference>
<gene>
    <name evidence="1" type="ORF">EHS25_005662</name>
</gene>
<comment type="caution">
    <text evidence="1">The sequence shown here is derived from an EMBL/GenBank/DDBJ whole genome shotgun (WGS) entry which is preliminary data.</text>
</comment>
<reference evidence="1 2" key="1">
    <citation type="submission" date="2018-11" db="EMBL/GenBank/DDBJ databases">
        <title>Genome sequence of Saitozyma podzolica DSM 27192.</title>
        <authorList>
            <person name="Aliyu H."/>
            <person name="Gorte O."/>
            <person name="Ochsenreither K."/>
        </authorList>
    </citation>
    <scope>NUCLEOTIDE SEQUENCE [LARGE SCALE GENOMIC DNA]</scope>
    <source>
        <strain evidence="1 2">DSM 27192</strain>
    </source>
</reference>
<dbReference type="Gene3D" id="1.20.58.320">
    <property type="entry name" value="TPR-like"/>
    <property type="match status" value="1"/>
</dbReference>
<keyword evidence="2" id="KW-1185">Reference proteome</keyword>
<dbReference type="Pfam" id="PF06041">
    <property type="entry name" value="DUF924"/>
    <property type="match status" value="1"/>
</dbReference>
<sequence length="114" mass="12474">MSSIAKSQQQLPIWGGQTLKDKYGRAVEGVGQMGVDEIQGIVETPEDAVAAVVLLDQITRNIYRGDLAAKVRPSASTYRQAFAVDHQAYRDFDPKALSLAKLFLAKPFGFGDLF</sequence>
<name>A0A427XVU7_9TREE</name>
<dbReference type="AlphaFoldDB" id="A0A427XVU7"/>
<dbReference type="InterPro" id="IPR010323">
    <property type="entry name" value="DUF924"/>
</dbReference>
<evidence type="ECO:0000313" key="1">
    <source>
        <dbReference type="EMBL" id="RSH82953.1"/>
    </source>
</evidence>
<dbReference type="OrthoDB" id="414698at2759"/>
<dbReference type="EMBL" id="RSCD01000025">
    <property type="protein sequence ID" value="RSH82953.1"/>
    <property type="molecule type" value="Genomic_DNA"/>
</dbReference>
<evidence type="ECO:0000313" key="2">
    <source>
        <dbReference type="Proteomes" id="UP000279259"/>
    </source>
</evidence>
<accession>A0A427XVU7</accession>
<dbReference type="Proteomes" id="UP000279259">
    <property type="component" value="Unassembled WGS sequence"/>
</dbReference>